<dbReference type="PRINTS" id="PR01415">
    <property type="entry name" value="ANKYRIN"/>
</dbReference>
<evidence type="ECO:0000256" key="1">
    <source>
        <dbReference type="ARBA" id="ARBA00022737"/>
    </source>
</evidence>
<name>A0ABR3S2H5_9PLEO</name>
<feature type="repeat" description="ANK" evidence="3">
    <location>
        <begin position="1371"/>
        <end position="1403"/>
    </location>
</feature>
<feature type="repeat" description="ANK" evidence="3">
    <location>
        <begin position="1404"/>
        <end position="1436"/>
    </location>
</feature>
<dbReference type="PANTHER" id="PTHR24171:SF8">
    <property type="entry name" value="BRCA1-ASSOCIATED RING DOMAIN PROTEIN 1"/>
    <property type="match status" value="1"/>
</dbReference>
<dbReference type="PROSITE" id="PS50088">
    <property type="entry name" value="ANK_REPEAT"/>
    <property type="match status" value="11"/>
</dbReference>
<dbReference type="EMBL" id="JAKJXO020000002">
    <property type="protein sequence ID" value="KAL1610698.1"/>
    <property type="molecule type" value="Genomic_DNA"/>
</dbReference>
<comment type="caution">
    <text evidence="5">The sequence shown here is derived from an EMBL/GenBank/DDBJ whole genome shotgun (WGS) entry which is preliminary data.</text>
</comment>
<feature type="transmembrane region" description="Helical" evidence="4">
    <location>
        <begin position="206"/>
        <end position="232"/>
    </location>
</feature>
<feature type="repeat" description="ANK" evidence="3">
    <location>
        <begin position="1206"/>
        <end position="1238"/>
    </location>
</feature>
<feature type="repeat" description="ANK" evidence="3">
    <location>
        <begin position="1272"/>
        <end position="1304"/>
    </location>
</feature>
<keyword evidence="4" id="KW-0812">Transmembrane</keyword>
<dbReference type="InterPro" id="IPR036770">
    <property type="entry name" value="Ankyrin_rpt-contain_sf"/>
</dbReference>
<dbReference type="SUPFAM" id="SSF48403">
    <property type="entry name" value="Ankyrin repeat"/>
    <property type="match status" value="2"/>
</dbReference>
<keyword evidence="6" id="KW-1185">Reference proteome</keyword>
<dbReference type="Pfam" id="PF12796">
    <property type="entry name" value="Ank_2"/>
    <property type="match status" value="5"/>
</dbReference>
<feature type="repeat" description="ANK" evidence="3">
    <location>
        <begin position="1140"/>
        <end position="1172"/>
    </location>
</feature>
<dbReference type="SMART" id="SM00248">
    <property type="entry name" value="ANK"/>
    <property type="match status" value="15"/>
</dbReference>
<feature type="repeat" description="ANK" evidence="3">
    <location>
        <begin position="1239"/>
        <end position="1271"/>
    </location>
</feature>
<organism evidence="5 6">
    <name type="scientific">Paraconiothyrium brasiliense</name>
    <dbReference type="NCBI Taxonomy" id="300254"/>
    <lineage>
        <taxon>Eukaryota</taxon>
        <taxon>Fungi</taxon>
        <taxon>Dikarya</taxon>
        <taxon>Ascomycota</taxon>
        <taxon>Pezizomycotina</taxon>
        <taxon>Dothideomycetes</taxon>
        <taxon>Pleosporomycetidae</taxon>
        <taxon>Pleosporales</taxon>
        <taxon>Massarineae</taxon>
        <taxon>Didymosphaeriaceae</taxon>
        <taxon>Paraconiothyrium</taxon>
    </lineage>
</organism>
<protein>
    <recommendedName>
        <fullName evidence="7">Ankyrin repeat protein</fullName>
    </recommendedName>
</protein>
<evidence type="ECO:0000313" key="5">
    <source>
        <dbReference type="EMBL" id="KAL1610698.1"/>
    </source>
</evidence>
<dbReference type="Proteomes" id="UP001521785">
    <property type="component" value="Unassembled WGS sequence"/>
</dbReference>
<keyword evidence="4" id="KW-0472">Membrane</keyword>
<evidence type="ECO:0000256" key="2">
    <source>
        <dbReference type="ARBA" id="ARBA00023043"/>
    </source>
</evidence>
<dbReference type="Gene3D" id="1.25.40.20">
    <property type="entry name" value="Ankyrin repeat-containing domain"/>
    <property type="match status" value="4"/>
</dbReference>
<accession>A0ABR3S2H5</accession>
<keyword evidence="2 3" id="KW-0040">ANK repeat</keyword>
<feature type="transmembrane region" description="Helical" evidence="4">
    <location>
        <begin position="337"/>
        <end position="357"/>
    </location>
</feature>
<evidence type="ECO:0000256" key="4">
    <source>
        <dbReference type="SAM" id="Phobius"/>
    </source>
</evidence>
<gene>
    <name evidence="5" type="ORF">SLS60_002368</name>
</gene>
<feature type="repeat" description="ANK" evidence="3">
    <location>
        <begin position="1338"/>
        <end position="1370"/>
    </location>
</feature>
<proteinExistence type="predicted"/>
<dbReference type="PANTHER" id="PTHR24171">
    <property type="entry name" value="ANKYRIN REPEAT DOMAIN-CONTAINING PROTEIN 39-RELATED"/>
    <property type="match status" value="1"/>
</dbReference>
<keyword evidence="4" id="KW-1133">Transmembrane helix</keyword>
<feature type="repeat" description="ANK" evidence="3">
    <location>
        <begin position="1073"/>
        <end position="1105"/>
    </location>
</feature>
<dbReference type="PROSITE" id="PS50297">
    <property type="entry name" value="ANK_REP_REGION"/>
    <property type="match status" value="11"/>
</dbReference>
<dbReference type="Pfam" id="PF00023">
    <property type="entry name" value="Ank"/>
    <property type="match status" value="1"/>
</dbReference>
<keyword evidence="1" id="KW-0677">Repeat</keyword>
<reference evidence="5 6" key="1">
    <citation type="submission" date="2024-02" db="EMBL/GenBank/DDBJ databases">
        <title>De novo assembly and annotation of 12 fungi associated with fruit tree decline syndrome in Ontario, Canada.</title>
        <authorList>
            <person name="Sulman M."/>
            <person name="Ellouze W."/>
            <person name="Ilyukhin E."/>
        </authorList>
    </citation>
    <scope>NUCLEOTIDE SEQUENCE [LARGE SCALE GENOMIC DNA]</scope>
    <source>
        <strain evidence="5 6">M42-189</strain>
    </source>
</reference>
<feature type="repeat" description="ANK" evidence="3">
    <location>
        <begin position="1106"/>
        <end position="1138"/>
    </location>
</feature>
<evidence type="ECO:0008006" key="7">
    <source>
        <dbReference type="Google" id="ProtNLM"/>
    </source>
</evidence>
<feature type="repeat" description="ANK" evidence="3">
    <location>
        <begin position="1173"/>
        <end position="1205"/>
    </location>
</feature>
<evidence type="ECO:0000256" key="3">
    <source>
        <dbReference type="PROSITE-ProRule" id="PRU00023"/>
    </source>
</evidence>
<feature type="repeat" description="ANK" evidence="3">
    <location>
        <begin position="1437"/>
        <end position="1469"/>
    </location>
</feature>
<feature type="transmembrane region" description="Helical" evidence="4">
    <location>
        <begin position="62"/>
        <end position="84"/>
    </location>
</feature>
<feature type="transmembrane region" description="Helical" evidence="4">
    <location>
        <begin position="252"/>
        <end position="271"/>
    </location>
</feature>
<dbReference type="InterPro" id="IPR002110">
    <property type="entry name" value="Ankyrin_rpt"/>
</dbReference>
<evidence type="ECO:0000313" key="6">
    <source>
        <dbReference type="Proteomes" id="UP001521785"/>
    </source>
</evidence>
<sequence>MHIVHRIIATEGRQALAMASVNDDSLGDFTNDLSSDIAPLIALFGERMTVQYLSESTSYLDYFIFAMAPIGIITAIVSTIRLCGNAALRAFIGRSQEGEGTVEAELCTSTSRDVCELFTNGGVQRVLGRPSILELVYIEGDGTAPESAIDGNIGLHLSKNYFQDHTASETTHWKRVGKRSSGKGQPAFAPNPNISLNIGVKKQPTWVFWTIAVVGLILQMGVIVLAAVGVWILDWDLNEGKSSAKIYAPTMYITGSILLCIGMWSCAALIGQTTDEIRFKRNSERSPMRARLLWLQPGPQVIGDQTFDPYAYLENPEKDPLHVWTSSSKNPHPSFEVPTFLAILATLVGYVVQFIGLRGLKGWVSLTQLGITIVMSLLRGLLRIKRIGTESNALAKMPDLVAGHELDWITSEIVEQEGQEQFRWHITGQHAGAFTALKNQTNAPQAPVQVKSGHTPSARLERLFHVRLQLAHLTGNSSLRKLDDSQYQVWENQYVKVRETAGRVASAICKATAELVKSGGQRDIILCVEAASLFPTKTKITHQAQLLNVTLVSPDEFSTAGWRMDSAQLEAILGLWVWGMISDKRLLYENDDLTSRSDAELIQQARIVSAGEYNENWNTDVNIQDEMNLWLGRGAVTFREATLRRHDQESQGIATLFADKLGESLPTFAALEPSEMDEKYTLRKEEVHHNLQRFCGWSNVHPNPHGPTGIRIQYSEVTRGETSLLDLCAQELFTILLLSLAELLPWKKSPVFVETFGNLRLEHDSVNAFVHAFQEAELGTASDAMLCVVPALRQKLEPLDPNTLLSSVCKAADKYRREEEWDRAETLMQWACAHFGPYQKDGEKQQVTEHFRQSFVATAELYRWSLAHSVWKQNEKKASHRKNWGLDGIRNLMNKFESTGKRDSEIGKAISLYEEVSRKFREQKAISESAALVSLTDALEARDRAQALYFLCFVNEHAIRSSIRASRSLLPLAVRNDWPEVVNVLLELNADTNSTHVDKSSSGPIERTALSYCAELGLPSYVELLLDHQAAVDEPSGSQSQAPISQAAQSGHLNVMQLLLKTGRININKRDATGKSCLTHAAAEGHRNIVEVLLVHHADIEHRDDRSRTPLMWAAFRGRTDVVKLLIDRQANPDVKEEPNGQSILMLAAHGGRAEIVEMLLDRNAVLEYTTQSSPTALAIASEAGHESVVKLLLDKGANREARDDQSLTPLMHAVDRGYTNIMQLLLDRGAKINAVDFYGHTALYYAAAKGRTEYLRTLIMNGAELDRKNTSKLTPLWAAVREEHTEAAELLIDNGASTELSDSWQNTLLHIAVRDDRGGCAQLLIEKVMNLEATNNQGETALHIAATSRKSHCLELLIHKGAKLEAKTNRGETALHRAAYYNDETCTKLLIEMGANLEAKENSGDTALLVAIAFSRIECVRLLIEKGANLEAKSNDGSTALHLAAKKRELEIVKLLVGAGALVETVNNKGETPVALVKELLDGDGDKGSS</sequence>